<sequence>MCTSIQMKASDGSILFARTMDWHEYRPNPLRLPKNYQWKTVYDQQKIQNTYAILGVGKNLDDGSVDLSDGVNEYGLSVQKLTFSNASSYQLTKKPNHLAIAPFEFVLWALGKCRSVADLIKQLDFLQLMTDDFSDFKFGRNDLHFSATDRTGRMISIEPINQTFIVKENPIGVVTNAPKLEREIEKLTPYLTLTSEKRGLNQISDGQFSGKTVMPGGFTPTSRFVRATVLKERAVTPKDEVQNVIETWHILNSVTTPKSDGRSDTYTIYRAAVDLSSCSLYFQAYQDFSIQRFSFLMD</sequence>
<dbReference type="PANTHER" id="PTHR35527:SF2">
    <property type="entry name" value="HYDROLASE"/>
    <property type="match status" value="1"/>
</dbReference>
<dbReference type="SUPFAM" id="SSF56235">
    <property type="entry name" value="N-terminal nucleophile aminohydrolases (Ntn hydrolases)"/>
    <property type="match status" value="1"/>
</dbReference>
<protein>
    <submittedName>
        <fullName evidence="4">Linear amide C-N hydrolase</fullName>
    </submittedName>
</protein>
<evidence type="ECO:0000313" key="5">
    <source>
        <dbReference type="Proteomes" id="UP000439550"/>
    </source>
</evidence>
<dbReference type="InterPro" id="IPR029055">
    <property type="entry name" value="Ntn_hydrolases_N"/>
</dbReference>
<evidence type="ECO:0000256" key="2">
    <source>
        <dbReference type="ARBA" id="ARBA00022801"/>
    </source>
</evidence>
<feature type="domain" description="Choloylglycine hydrolase/NAAA C-terminal" evidence="3">
    <location>
        <begin position="2"/>
        <end position="294"/>
    </location>
</feature>
<dbReference type="Proteomes" id="UP000439550">
    <property type="component" value="Unassembled WGS sequence"/>
</dbReference>
<dbReference type="EMBL" id="WITJ01000005">
    <property type="protein sequence ID" value="MQW39123.1"/>
    <property type="molecule type" value="Genomic_DNA"/>
</dbReference>
<dbReference type="CDD" id="cd00542">
    <property type="entry name" value="Ntn_PVA"/>
    <property type="match status" value="1"/>
</dbReference>
<accession>A0A7X1Z7H1</accession>
<comment type="similarity">
    <text evidence="1">Belongs to the peptidase C59 family.</text>
</comment>
<reference evidence="4 5" key="1">
    <citation type="submission" date="2019-10" db="EMBL/GenBank/DDBJ databases">
        <authorList>
            <person name="Dong K."/>
        </authorList>
    </citation>
    <scope>NUCLEOTIDE SEQUENCE [LARGE SCALE GENOMIC DNA]</scope>
    <source>
        <strain evidence="4 5">DSM 28960</strain>
    </source>
</reference>
<evidence type="ECO:0000259" key="3">
    <source>
        <dbReference type="Pfam" id="PF02275"/>
    </source>
</evidence>
<dbReference type="OrthoDB" id="9794717at2"/>
<dbReference type="InterPro" id="IPR029132">
    <property type="entry name" value="CBAH/NAAA_C"/>
</dbReference>
<organism evidence="4 5">
    <name type="scientific">Lactococcus hircilactis</name>
    <dbReference type="NCBI Taxonomy" id="1494462"/>
    <lineage>
        <taxon>Bacteria</taxon>
        <taxon>Bacillati</taxon>
        <taxon>Bacillota</taxon>
        <taxon>Bacilli</taxon>
        <taxon>Lactobacillales</taxon>
        <taxon>Streptococcaceae</taxon>
        <taxon>Lactococcus</taxon>
    </lineage>
</organism>
<dbReference type="Gene3D" id="3.60.60.10">
    <property type="entry name" value="Penicillin V Acylase, Chain A"/>
    <property type="match status" value="1"/>
</dbReference>
<keyword evidence="2 4" id="KW-0378">Hydrolase</keyword>
<name>A0A7X1Z7H1_9LACT</name>
<dbReference type="AlphaFoldDB" id="A0A7X1Z7H1"/>
<dbReference type="PANTHER" id="PTHR35527">
    <property type="entry name" value="CHOLOYLGLYCINE HYDROLASE"/>
    <property type="match status" value="1"/>
</dbReference>
<comment type="caution">
    <text evidence="4">The sequence shown here is derived from an EMBL/GenBank/DDBJ whole genome shotgun (WGS) entry which is preliminary data.</text>
</comment>
<dbReference type="Pfam" id="PF02275">
    <property type="entry name" value="CBAH"/>
    <property type="match status" value="1"/>
</dbReference>
<evidence type="ECO:0000313" key="4">
    <source>
        <dbReference type="EMBL" id="MQW39123.1"/>
    </source>
</evidence>
<dbReference type="RefSeq" id="WP_153495808.1">
    <property type="nucleotide sequence ID" value="NZ_CAXYUY010000006.1"/>
</dbReference>
<proteinExistence type="inferred from homology"/>
<dbReference type="InterPro" id="IPR052193">
    <property type="entry name" value="Peptidase_C59"/>
</dbReference>
<dbReference type="GO" id="GO:0016787">
    <property type="term" value="F:hydrolase activity"/>
    <property type="evidence" value="ECO:0007669"/>
    <property type="project" value="UniProtKB-KW"/>
</dbReference>
<keyword evidence="5" id="KW-1185">Reference proteome</keyword>
<gene>
    <name evidence="4" type="ORF">GHI93_04110</name>
</gene>
<evidence type="ECO:0000256" key="1">
    <source>
        <dbReference type="ARBA" id="ARBA00006625"/>
    </source>
</evidence>